<proteinExistence type="predicted"/>
<sequence length="43" mass="4956">HTYRNNEESSQIPIKVPPMILSQNTSGQYSLGFQSKCFRLQNL</sequence>
<reference evidence="1" key="1">
    <citation type="submission" date="2018-05" db="EMBL/GenBank/DDBJ databases">
        <authorList>
            <person name="Lanie J.A."/>
            <person name="Ng W.-L."/>
            <person name="Kazmierczak K.M."/>
            <person name="Andrzejewski T.M."/>
            <person name="Davidsen T.M."/>
            <person name="Wayne K.J."/>
            <person name="Tettelin H."/>
            <person name="Glass J.I."/>
            <person name="Rusch D."/>
            <person name="Podicherti R."/>
            <person name="Tsui H.-C.T."/>
            <person name="Winkler M.E."/>
        </authorList>
    </citation>
    <scope>NUCLEOTIDE SEQUENCE</scope>
</reference>
<gene>
    <name evidence="1" type="ORF">METZ01_LOCUS137130</name>
</gene>
<feature type="non-terminal residue" evidence="1">
    <location>
        <position position="1"/>
    </location>
</feature>
<accession>A0A381Z4R7</accession>
<organism evidence="1">
    <name type="scientific">marine metagenome</name>
    <dbReference type="NCBI Taxonomy" id="408172"/>
    <lineage>
        <taxon>unclassified sequences</taxon>
        <taxon>metagenomes</taxon>
        <taxon>ecological metagenomes</taxon>
    </lineage>
</organism>
<protein>
    <submittedName>
        <fullName evidence="1">Uncharacterized protein</fullName>
    </submittedName>
</protein>
<dbReference type="EMBL" id="UINC01019957">
    <property type="protein sequence ID" value="SVA84276.1"/>
    <property type="molecule type" value="Genomic_DNA"/>
</dbReference>
<dbReference type="AlphaFoldDB" id="A0A381Z4R7"/>
<name>A0A381Z4R7_9ZZZZ</name>
<evidence type="ECO:0000313" key="1">
    <source>
        <dbReference type="EMBL" id="SVA84276.1"/>
    </source>
</evidence>